<evidence type="ECO:0008006" key="3">
    <source>
        <dbReference type="Google" id="ProtNLM"/>
    </source>
</evidence>
<reference evidence="1 2" key="1">
    <citation type="submission" date="2018-05" db="EMBL/GenBank/DDBJ databases">
        <title>Brumimicrobium oceani sp. nov., isolated from coastal sediment.</title>
        <authorList>
            <person name="Kou Y."/>
        </authorList>
    </citation>
    <scope>NUCLEOTIDE SEQUENCE [LARGE SCALE GENOMIC DNA]</scope>
    <source>
        <strain evidence="1 2">C305</strain>
    </source>
</reference>
<reference evidence="1 2" key="2">
    <citation type="submission" date="2018-05" db="EMBL/GenBank/DDBJ databases">
        <authorList>
            <person name="Lanie J.A."/>
            <person name="Ng W.-L."/>
            <person name="Kazmierczak K.M."/>
            <person name="Andrzejewski T.M."/>
            <person name="Davidsen T.M."/>
            <person name="Wayne K.J."/>
            <person name="Tettelin H."/>
            <person name="Glass J.I."/>
            <person name="Rusch D."/>
            <person name="Podicherti R."/>
            <person name="Tsui H.-C.T."/>
            <person name="Winkler M.E."/>
        </authorList>
    </citation>
    <scope>NUCLEOTIDE SEQUENCE [LARGE SCALE GENOMIC DNA]</scope>
    <source>
        <strain evidence="1 2">C305</strain>
    </source>
</reference>
<organism evidence="1 2">
    <name type="scientific">Brumimicrobium oceani</name>
    <dbReference type="NCBI Taxonomy" id="2100725"/>
    <lineage>
        <taxon>Bacteria</taxon>
        <taxon>Pseudomonadati</taxon>
        <taxon>Bacteroidota</taxon>
        <taxon>Flavobacteriia</taxon>
        <taxon>Flavobacteriales</taxon>
        <taxon>Crocinitomicaceae</taxon>
        <taxon>Brumimicrobium</taxon>
    </lineage>
</organism>
<evidence type="ECO:0000313" key="1">
    <source>
        <dbReference type="EMBL" id="PWH86863.1"/>
    </source>
</evidence>
<dbReference type="OrthoDB" id="9785122at2"/>
<keyword evidence="2" id="KW-1185">Reference proteome</keyword>
<gene>
    <name evidence="1" type="ORF">DIT68_00975</name>
</gene>
<evidence type="ECO:0000313" key="2">
    <source>
        <dbReference type="Proteomes" id="UP000245370"/>
    </source>
</evidence>
<proteinExistence type="predicted"/>
<accession>A0A2U2XGH2</accession>
<protein>
    <recommendedName>
        <fullName evidence="3">MORN repeat variant</fullName>
    </recommendedName>
</protein>
<comment type="caution">
    <text evidence="1">The sequence shown here is derived from an EMBL/GenBank/DDBJ whole genome shotgun (WGS) entry which is preliminary data.</text>
</comment>
<dbReference type="AlphaFoldDB" id="A0A2U2XGH2"/>
<dbReference type="RefSeq" id="WP_109357943.1">
    <property type="nucleotide sequence ID" value="NZ_QFRJ01000001.1"/>
</dbReference>
<dbReference type="EMBL" id="QFRJ01000001">
    <property type="protein sequence ID" value="PWH86863.1"/>
    <property type="molecule type" value="Genomic_DNA"/>
</dbReference>
<sequence length="381" mass="44812">MIRNILYILVGIFLFFSTHGLSQKADAVELHIQFYDRGVCYPMQTSHKYPGSKYLKTKSIFKSLAYHSRFYIEVISSDTADLKPKFNHELKSSSLRLNPNLDYELIIYRYEGFDITENELMTIKISKLGQDAQLILPFKKGVFNLKEMKYFKELKQDTLPNFKAVNTENEIKNRLELDSTAFYSNGAVKAEYYTLADNYPLYFVKEFDSIHKDKYAQGLRLLTSYNLNAESIYKSIWSNSDNTKYGYWEYFENDKPVKHELWASIISEKYVWFSSGKLKTKIDFGGYNKSKKYTHYLENGLIREESKKIDQTNQYRVISNLYSSDGTLIQRNTYDTFDGFTKQNLYKREVFYPSGNIKMEEILMGTYNIKNYKEDGTAKNK</sequence>
<name>A0A2U2XGH2_9FLAO</name>
<dbReference type="Proteomes" id="UP000245370">
    <property type="component" value="Unassembled WGS sequence"/>
</dbReference>